<sequence>MRGTIHLAKHQIHIKPSDPSFMVEMLRGEQNESHHLDQQLKSLLLTFDKKESEDTWHLLDEALIKFHNAIQKLPSELHAPAIMAAVKKAKACIINSIMSERTRLSRTAVCLVDSLSAHLGDAFEPLVDIFVPTLLKLTTRANKLSVQLGLATLLHMVENSHIASALPKLQESLYKAKSAACRLAIHDVLLKMLSIVSPHHLERYSEYIETIIRDGVSDSLSESRSTARKSFEQYRNLFPLRAETFAACLPEAAKKMLNVAHPMYSSGASAGSAVTFKKPRPSQGGKLLSAMPAHTEPIKKPAGSLGLRKSSFDNHGNHAVPRSVTATPSGGAQRIPQVAPTAERRALNSKPIRAPTVTAATTVSSSYVDSSNNRNPTCSTSSSSSRNNVAKPSTNALPPAPSLGLRLLNAGNNNKNSSSSTISKTFTPRQSIQSRAPQSRSNCSTSLKPPLSTVNTTSKTSRQQLKCSIELAPNKNNPISRTQ</sequence>
<feature type="compositionally biased region" description="Polar residues" evidence="6">
    <location>
        <begin position="421"/>
        <end position="466"/>
    </location>
</feature>
<dbReference type="EMBL" id="QEAM01000108">
    <property type="protein sequence ID" value="TPX46287.1"/>
    <property type="molecule type" value="Genomic_DNA"/>
</dbReference>
<dbReference type="GO" id="GO:0072686">
    <property type="term" value="C:mitotic spindle"/>
    <property type="evidence" value="ECO:0007669"/>
    <property type="project" value="TreeGrafter"/>
</dbReference>
<name>A0A507D4N4_9FUNG</name>
<keyword evidence="3" id="KW-0132">Cell division</keyword>
<keyword evidence="4" id="KW-0493">Microtubule</keyword>
<evidence type="ECO:0000313" key="10">
    <source>
        <dbReference type="Proteomes" id="UP000317494"/>
    </source>
</evidence>
<gene>
    <name evidence="9" type="ORF">SeLEV6574_g03306</name>
    <name evidence="8" type="ORF">SeMB42_g05464</name>
</gene>
<evidence type="ECO:0000256" key="1">
    <source>
        <dbReference type="ARBA" id="ARBA00004186"/>
    </source>
</evidence>
<evidence type="ECO:0000313" key="9">
    <source>
        <dbReference type="EMBL" id="TPX46287.1"/>
    </source>
</evidence>
<evidence type="ECO:0000256" key="4">
    <source>
        <dbReference type="ARBA" id="ARBA00022701"/>
    </source>
</evidence>
<dbReference type="GO" id="GO:0005881">
    <property type="term" value="C:cytoplasmic microtubule"/>
    <property type="evidence" value="ECO:0007669"/>
    <property type="project" value="TreeGrafter"/>
</dbReference>
<feature type="compositionally biased region" description="Polar residues" evidence="6">
    <location>
        <begin position="474"/>
        <end position="483"/>
    </location>
</feature>
<evidence type="ECO:0000256" key="6">
    <source>
        <dbReference type="SAM" id="MobiDB-lite"/>
    </source>
</evidence>
<reference evidence="10 11" key="1">
    <citation type="journal article" date="2019" name="Sci. Rep.">
        <title>Comparative genomics of chytrid fungi reveal insights into the obligate biotrophic and pathogenic lifestyle of Synchytrium endobioticum.</title>
        <authorList>
            <person name="van de Vossenberg B.T.L.H."/>
            <person name="Warris S."/>
            <person name="Nguyen H.D.T."/>
            <person name="van Gent-Pelzer M.P.E."/>
            <person name="Joly D.L."/>
            <person name="van de Geest H.C."/>
            <person name="Bonants P.J.M."/>
            <person name="Smith D.S."/>
            <person name="Levesque C.A."/>
            <person name="van der Lee T.A.J."/>
        </authorList>
    </citation>
    <scope>NUCLEOTIDE SEQUENCE [LARGE SCALE GENOMIC DNA]</scope>
    <source>
        <strain evidence="9 11">LEV6574</strain>
        <strain evidence="8 10">MB42</strain>
    </source>
</reference>
<dbReference type="GO" id="GO:0051301">
    <property type="term" value="P:cell division"/>
    <property type="evidence" value="ECO:0007669"/>
    <property type="project" value="UniProtKB-KW"/>
</dbReference>
<proteinExistence type="inferred from homology"/>
<dbReference type="InterPro" id="IPR024395">
    <property type="entry name" value="CLASP_N_dom"/>
</dbReference>
<keyword evidence="5" id="KW-0498">Mitosis</keyword>
<dbReference type="GO" id="GO:0090307">
    <property type="term" value="P:mitotic spindle assembly"/>
    <property type="evidence" value="ECO:0007669"/>
    <property type="project" value="TreeGrafter"/>
</dbReference>
<accession>A0A507D4N4</accession>
<comment type="similarity">
    <text evidence="2">Belongs to the CLASP family.</text>
</comment>
<dbReference type="InterPro" id="IPR011989">
    <property type="entry name" value="ARM-like"/>
</dbReference>
<evidence type="ECO:0000313" key="8">
    <source>
        <dbReference type="EMBL" id="TPX41683.1"/>
    </source>
</evidence>
<keyword evidence="10" id="KW-1185">Reference proteome</keyword>
<evidence type="ECO:0000256" key="2">
    <source>
        <dbReference type="ARBA" id="ARBA00009549"/>
    </source>
</evidence>
<dbReference type="Pfam" id="PF12348">
    <property type="entry name" value="CLASP_N"/>
    <property type="match status" value="1"/>
</dbReference>
<dbReference type="InterPro" id="IPR016024">
    <property type="entry name" value="ARM-type_fold"/>
</dbReference>
<dbReference type="PANTHER" id="PTHR21567">
    <property type="entry name" value="CLASP"/>
    <property type="match status" value="1"/>
</dbReference>
<comment type="subcellular location">
    <subcellularLocation>
        <location evidence="1">Cytoplasm</location>
        <location evidence="1">Cytoskeleton</location>
        <location evidence="1">Spindle</location>
    </subcellularLocation>
</comment>
<organism evidence="9 11">
    <name type="scientific">Synchytrium endobioticum</name>
    <dbReference type="NCBI Taxonomy" id="286115"/>
    <lineage>
        <taxon>Eukaryota</taxon>
        <taxon>Fungi</taxon>
        <taxon>Fungi incertae sedis</taxon>
        <taxon>Chytridiomycota</taxon>
        <taxon>Chytridiomycota incertae sedis</taxon>
        <taxon>Chytridiomycetes</taxon>
        <taxon>Synchytriales</taxon>
        <taxon>Synchytriaceae</taxon>
        <taxon>Synchytrium</taxon>
    </lineage>
</organism>
<dbReference type="Proteomes" id="UP000320475">
    <property type="component" value="Unassembled WGS sequence"/>
</dbReference>
<dbReference type="GO" id="GO:0005815">
    <property type="term" value="C:microtubule organizing center"/>
    <property type="evidence" value="ECO:0007669"/>
    <property type="project" value="TreeGrafter"/>
</dbReference>
<feature type="compositionally biased region" description="Low complexity" evidence="6">
    <location>
        <begin position="354"/>
        <end position="388"/>
    </location>
</feature>
<evidence type="ECO:0000259" key="7">
    <source>
        <dbReference type="Pfam" id="PF12348"/>
    </source>
</evidence>
<feature type="region of interest" description="Disordered" evidence="6">
    <location>
        <begin position="316"/>
        <end position="483"/>
    </location>
</feature>
<keyword evidence="5" id="KW-0131">Cell cycle</keyword>
<dbReference type="EMBL" id="QEAN01000261">
    <property type="protein sequence ID" value="TPX41683.1"/>
    <property type="molecule type" value="Genomic_DNA"/>
</dbReference>
<dbReference type="PANTHER" id="PTHR21567:SF9">
    <property type="entry name" value="CLIP-ASSOCIATING PROTEIN"/>
    <property type="match status" value="1"/>
</dbReference>
<protein>
    <recommendedName>
        <fullName evidence="7">CLASP N-terminal domain-containing protein</fullName>
    </recommendedName>
</protein>
<dbReference type="GO" id="GO:0005876">
    <property type="term" value="C:spindle microtubule"/>
    <property type="evidence" value="ECO:0007669"/>
    <property type="project" value="TreeGrafter"/>
</dbReference>
<dbReference type="SUPFAM" id="SSF48371">
    <property type="entry name" value="ARM repeat"/>
    <property type="match status" value="1"/>
</dbReference>
<dbReference type="AlphaFoldDB" id="A0A507D4N4"/>
<feature type="compositionally biased region" description="Low complexity" evidence="6">
    <location>
        <begin position="402"/>
        <end position="420"/>
    </location>
</feature>
<evidence type="ECO:0000256" key="3">
    <source>
        <dbReference type="ARBA" id="ARBA00022618"/>
    </source>
</evidence>
<feature type="domain" description="CLASP N-terminal" evidence="7">
    <location>
        <begin position="36"/>
        <end position="257"/>
    </location>
</feature>
<evidence type="ECO:0000313" key="11">
    <source>
        <dbReference type="Proteomes" id="UP000320475"/>
    </source>
</evidence>
<dbReference type="GO" id="GO:0008017">
    <property type="term" value="F:microtubule binding"/>
    <property type="evidence" value="ECO:0007669"/>
    <property type="project" value="TreeGrafter"/>
</dbReference>
<dbReference type="STRING" id="286115.A0A507D4N4"/>
<dbReference type="VEuPathDB" id="FungiDB:SeMB42_g05464"/>
<dbReference type="Gene3D" id="1.25.10.10">
    <property type="entry name" value="Leucine-rich Repeat Variant"/>
    <property type="match status" value="1"/>
</dbReference>
<evidence type="ECO:0000256" key="5">
    <source>
        <dbReference type="ARBA" id="ARBA00022776"/>
    </source>
</evidence>
<comment type="caution">
    <text evidence="9">The sequence shown here is derived from an EMBL/GenBank/DDBJ whole genome shotgun (WGS) entry which is preliminary data.</text>
</comment>
<dbReference type="OrthoDB" id="46159at2759"/>
<dbReference type="Proteomes" id="UP000317494">
    <property type="component" value="Unassembled WGS sequence"/>
</dbReference>